<feature type="region of interest" description="Disordered" evidence="4">
    <location>
        <begin position="246"/>
        <end position="283"/>
    </location>
</feature>
<protein>
    <submittedName>
        <fullName evidence="6">AAA domain protein</fullName>
    </submittedName>
</protein>
<dbReference type="Pfam" id="PF00005">
    <property type="entry name" value="ABC_tran"/>
    <property type="match status" value="2"/>
</dbReference>
<dbReference type="InterPro" id="IPR003439">
    <property type="entry name" value="ABC_transporter-like_ATP-bd"/>
</dbReference>
<dbReference type="InterPro" id="IPR017871">
    <property type="entry name" value="ABC_transporter-like_CS"/>
</dbReference>
<dbReference type="PROSITE" id="PS00211">
    <property type="entry name" value="ABC_TRANSPORTER_1"/>
    <property type="match status" value="1"/>
</dbReference>
<dbReference type="SMART" id="SM00382">
    <property type="entry name" value="AAA"/>
    <property type="match status" value="2"/>
</dbReference>
<evidence type="ECO:0000256" key="1">
    <source>
        <dbReference type="ARBA" id="ARBA00022737"/>
    </source>
</evidence>
<feature type="domain" description="ABC transporter" evidence="5">
    <location>
        <begin position="2"/>
        <end position="247"/>
    </location>
</feature>
<keyword evidence="2" id="KW-0547">Nucleotide-binding</keyword>
<reference evidence="6 7" key="1">
    <citation type="submission" date="2018-02" db="EMBL/GenBank/DDBJ databases">
        <title>FDA/CDC Antimicrobial Resistant Isolate Bank Genome Sequencing.</title>
        <authorList>
            <person name="Benahmed F.H."/>
            <person name="Lutgring J.D."/>
            <person name="Yoo B."/>
            <person name="Machado M."/>
            <person name="Brown A."/>
            <person name="McAllister G."/>
            <person name="Perry A."/>
            <person name="Halpin A.L."/>
            <person name="Vavikolanu K."/>
            <person name="Ott S."/>
            <person name="Zhao X."/>
            <person name="Tallon L.J."/>
            <person name="Sadzewicz L."/>
            <person name="Aluvathingal J."/>
            <person name="Nadendla S."/>
            <person name="Voskania-kordi A."/>
            <person name="Simonyan V."/>
            <person name="Patel J."/>
            <person name="Shawar R.M."/>
        </authorList>
    </citation>
    <scope>NUCLEOTIDE SEQUENCE [LARGE SCALE GENOMIC DNA]</scope>
    <source>
        <strain evidence="6 7">AR_0356</strain>
    </source>
</reference>
<dbReference type="GO" id="GO:0016887">
    <property type="term" value="F:ATP hydrolysis activity"/>
    <property type="evidence" value="ECO:0007669"/>
    <property type="project" value="InterPro"/>
</dbReference>
<accession>A0A2R3J2A5</accession>
<dbReference type="PROSITE" id="PS50893">
    <property type="entry name" value="ABC_TRANSPORTER_2"/>
    <property type="match status" value="2"/>
</dbReference>
<dbReference type="FunFam" id="3.40.50.300:FF:000597">
    <property type="entry name" value="ABC transporter ATP-binding protein"/>
    <property type="match status" value="1"/>
</dbReference>
<dbReference type="FunFam" id="3.40.50.300:FF:001320">
    <property type="entry name" value="Heme ABC transporter ATP-binding protein"/>
    <property type="match status" value="1"/>
</dbReference>
<evidence type="ECO:0000313" key="7">
    <source>
        <dbReference type="Proteomes" id="UP000238390"/>
    </source>
</evidence>
<dbReference type="PANTHER" id="PTHR19211">
    <property type="entry name" value="ATP-BINDING TRANSPORT PROTEIN-RELATED"/>
    <property type="match status" value="1"/>
</dbReference>
<dbReference type="EMBL" id="CP027169">
    <property type="protein sequence ID" value="AVK08314.1"/>
    <property type="molecule type" value="Genomic_DNA"/>
</dbReference>
<organism evidence="6 7">
    <name type="scientific">Pseudomonas paraeruginosa</name>
    <dbReference type="NCBI Taxonomy" id="2994495"/>
    <lineage>
        <taxon>Bacteria</taxon>
        <taxon>Pseudomonadati</taxon>
        <taxon>Pseudomonadota</taxon>
        <taxon>Gammaproteobacteria</taxon>
        <taxon>Pseudomonadales</taxon>
        <taxon>Pseudomonadaceae</taxon>
        <taxon>Pseudomonas</taxon>
    </lineage>
</organism>
<dbReference type="PANTHER" id="PTHR19211:SF6">
    <property type="entry name" value="BLL7188 PROTEIN"/>
    <property type="match status" value="1"/>
</dbReference>
<dbReference type="AlphaFoldDB" id="A0A2R3J2A5"/>
<evidence type="ECO:0000259" key="5">
    <source>
        <dbReference type="PROSITE" id="PS50893"/>
    </source>
</evidence>
<feature type="compositionally biased region" description="Basic and acidic residues" evidence="4">
    <location>
        <begin position="267"/>
        <end position="283"/>
    </location>
</feature>
<keyword evidence="7" id="KW-1185">Reference proteome</keyword>
<evidence type="ECO:0000256" key="3">
    <source>
        <dbReference type="ARBA" id="ARBA00022840"/>
    </source>
</evidence>
<evidence type="ECO:0000256" key="4">
    <source>
        <dbReference type="SAM" id="MobiDB-lite"/>
    </source>
</evidence>
<dbReference type="InterPro" id="IPR050611">
    <property type="entry name" value="ABCF"/>
</dbReference>
<keyword evidence="1" id="KW-0677">Repeat</keyword>
<evidence type="ECO:0000313" key="6">
    <source>
        <dbReference type="EMBL" id="AVK08314.1"/>
    </source>
</evidence>
<keyword evidence="3" id="KW-0067">ATP-binding</keyword>
<name>A0A2R3J2A5_9PSED</name>
<sequence length="557" mass="60765">MHGIKGVSMTNTSTLTLAGVSFQLPDGSLLFSDLDETFDTRHTGLVGRNGVGKSLLARLLAGHVQPSSGSVRRQGRVRYLAQQLDPADYPTIADLAGVRPWLEALARIEAGSVAAADYECLGERWDIRQRLADALAAEGLGHLRADAPSARLSGGECMRVALLGAFLGEADFLILDEPSNHLDRAGRLALRARLEAWRGGLLLVSHDRELLEGMQRIVELSSLGLRSYGGGYCFYARSREEAREAAGHRLDQRRLERKRQTLAMREQQQRQERRQASGRREGKTANQARILLGGFKERSEVSAGKLRKAHQAECERLDREVREAAREVGEAAPVLLDSPDAELAAQRRIVELKGAVLPHLRGPLRELELILSGPRRLALVGPNGSGKSTLLRLLAGQLAPLAGTCAVTVGAAYLDQRLSLLDDGRGVLEQLLEANRSRGESWLRMRLAQLGLPAERLAQPCATLSGGERLKAALALVFYADRPAQLLLLDEPDNHLDLAARQALETMLRQYRGALLVVSHDPLFLRELGLEGSLEATGEGWRLRSRDCADGISAAGK</sequence>
<dbReference type="InterPro" id="IPR027417">
    <property type="entry name" value="P-loop_NTPase"/>
</dbReference>
<feature type="domain" description="ABC transporter" evidence="5">
    <location>
        <begin position="347"/>
        <end position="556"/>
    </location>
</feature>
<dbReference type="GO" id="GO:0005524">
    <property type="term" value="F:ATP binding"/>
    <property type="evidence" value="ECO:0007669"/>
    <property type="project" value="UniProtKB-KW"/>
</dbReference>
<dbReference type="InterPro" id="IPR003593">
    <property type="entry name" value="AAA+_ATPase"/>
</dbReference>
<evidence type="ECO:0000256" key="2">
    <source>
        <dbReference type="ARBA" id="ARBA00022741"/>
    </source>
</evidence>
<gene>
    <name evidence="6" type="ORF">CSB93_5207</name>
</gene>
<dbReference type="Proteomes" id="UP000238390">
    <property type="component" value="Chromosome"/>
</dbReference>
<dbReference type="Gene3D" id="3.40.50.300">
    <property type="entry name" value="P-loop containing nucleotide triphosphate hydrolases"/>
    <property type="match status" value="2"/>
</dbReference>
<dbReference type="CDD" id="cd03221">
    <property type="entry name" value="ABCF_EF-3"/>
    <property type="match status" value="1"/>
</dbReference>
<dbReference type="SUPFAM" id="SSF52540">
    <property type="entry name" value="P-loop containing nucleoside triphosphate hydrolases"/>
    <property type="match status" value="2"/>
</dbReference>
<proteinExistence type="predicted"/>